<dbReference type="CDD" id="cd23659">
    <property type="entry name" value="USP_At3g01520-like"/>
    <property type="match status" value="1"/>
</dbReference>
<keyword evidence="4" id="KW-1185">Reference proteome</keyword>
<dbReference type="InterPro" id="IPR044821">
    <property type="entry name" value="At1g28695/At4g15970-like"/>
</dbReference>
<dbReference type="InterPro" id="IPR014729">
    <property type="entry name" value="Rossmann-like_a/b/a_fold"/>
</dbReference>
<dbReference type="Proteomes" id="UP001372338">
    <property type="component" value="Unassembled WGS sequence"/>
</dbReference>
<comment type="caution">
    <text evidence="3">The sequence shown here is derived from an EMBL/GenBank/DDBJ whole genome shotgun (WGS) entry which is preliminary data.</text>
</comment>
<gene>
    <name evidence="3" type="ORF">RIF29_35246</name>
</gene>
<sequence>MDTRLAEATSLLLLRLEVLKRKSKHAFSWRVLKAILATIKFLLEMASSTEKAVMVLAIDEHEHSNYALEWTLDRFFTPYGSDAPFKLVLVNAKSSTPVAGTGALGAEFLPAVESQLKQLADQITEKATQICVNKSVHGVVMEVVEGDARNVLCDAVERHQASLLVLGSHGYGAIKRAVIGSVSDHCVHRARCSVMIVKKPKLNLFNNDVWSLYMYQGNYEAKLESVLRSASMEDKTVIITTVNNAWAEPGSIFDIFLESFRVGNQTKKLLNHLVIITWDKKAHARCIALHPHCFQIETKGSNYTNEAFFMTPNYLHMMWRRIEFLGSVLEMGYSFVFTDSDIMWFRDPFKQFYKDTDIQIACDVFKGDSSNMKNFPNGGFAYVKSNSRTIWFYKFWYMSRIVYPTLHDQDVLNKIKQHPFISRMRLRIRFLSTTYFGGFCQASKDFNKVCTMHANCCVGLGNKVNDLKILIEDWKKYMALPENEKTNSPLSWSAPKSCK</sequence>
<proteinExistence type="predicted"/>
<protein>
    <recommendedName>
        <fullName evidence="5">Nucleotide-diphospho-sugar transferase domain-containing protein</fullName>
    </recommendedName>
</protein>
<dbReference type="InterPro" id="IPR006015">
    <property type="entry name" value="Universal_stress_UspA"/>
</dbReference>
<dbReference type="InterPro" id="IPR006016">
    <property type="entry name" value="UspA"/>
</dbReference>
<dbReference type="PANTHER" id="PTHR46038">
    <property type="entry name" value="EXPRESSED PROTEIN-RELATED"/>
    <property type="match status" value="1"/>
</dbReference>
<evidence type="ECO:0000313" key="3">
    <source>
        <dbReference type="EMBL" id="KAK7251762.1"/>
    </source>
</evidence>
<dbReference type="Pfam" id="PF03407">
    <property type="entry name" value="Nucleotid_trans"/>
    <property type="match status" value="1"/>
</dbReference>
<dbReference type="PANTHER" id="PTHR46038:SF13">
    <property type="entry name" value="GLYCOSYLTRANSFERASE"/>
    <property type="match status" value="1"/>
</dbReference>
<dbReference type="SUPFAM" id="SSF52402">
    <property type="entry name" value="Adenine nucleotide alpha hydrolases-like"/>
    <property type="match status" value="1"/>
</dbReference>
<evidence type="ECO:0000259" key="2">
    <source>
        <dbReference type="Pfam" id="PF03407"/>
    </source>
</evidence>
<dbReference type="AlphaFoldDB" id="A0AAN9EAX5"/>
<name>A0AAN9EAX5_CROPI</name>
<dbReference type="PRINTS" id="PR01438">
    <property type="entry name" value="UNVRSLSTRESS"/>
</dbReference>
<evidence type="ECO:0000259" key="1">
    <source>
        <dbReference type="Pfam" id="PF00582"/>
    </source>
</evidence>
<feature type="domain" description="UspA" evidence="1">
    <location>
        <begin position="54"/>
        <end position="198"/>
    </location>
</feature>
<dbReference type="InterPro" id="IPR005069">
    <property type="entry name" value="Nucl-diP-sugar_transferase"/>
</dbReference>
<dbReference type="Pfam" id="PF00582">
    <property type="entry name" value="Usp"/>
    <property type="match status" value="1"/>
</dbReference>
<dbReference type="Gene3D" id="3.40.50.620">
    <property type="entry name" value="HUPs"/>
    <property type="match status" value="1"/>
</dbReference>
<evidence type="ECO:0008006" key="5">
    <source>
        <dbReference type="Google" id="ProtNLM"/>
    </source>
</evidence>
<organism evidence="3 4">
    <name type="scientific">Crotalaria pallida</name>
    <name type="common">Smooth rattlebox</name>
    <name type="synonym">Crotalaria striata</name>
    <dbReference type="NCBI Taxonomy" id="3830"/>
    <lineage>
        <taxon>Eukaryota</taxon>
        <taxon>Viridiplantae</taxon>
        <taxon>Streptophyta</taxon>
        <taxon>Embryophyta</taxon>
        <taxon>Tracheophyta</taxon>
        <taxon>Spermatophyta</taxon>
        <taxon>Magnoliopsida</taxon>
        <taxon>eudicotyledons</taxon>
        <taxon>Gunneridae</taxon>
        <taxon>Pentapetalae</taxon>
        <taxon>rosids</taxon>
        <taxon>fabids</taxon>
        <taxon>Fabales</taxon>
        <taxon>Fabaceae</taxon>
        <taxon>Papilionoideae</taxon>
        <taxon>50 kb inversion clade</taxon>
        <taxon>genistoids sensu lato</taxon>
        <taxon>core genistoids</taxon>
        <taxon>Crotalarieae</taxon>
        <taxon>Crotalaria</taxon>
    </lineage>
</organism>
<evidence type="ECO:0000313" key="4">
    <source>
        <dbReference type="Proteomes" id="UP001372338"/>
    </source>
</evidence>
<dbReference type="EMBL" id="JAYWIO010000007">
    <property type="protein sequence ID" value="KAK7251762.1"/>
    <property type="molecule type" value="Genomic_DNA"/>
</dbReference>
<accession>A0AAN9EAX5</accession>
<feature type="domain" description="Nucleotide-diphospho-sugar transferase" evidence="2">
    <location>
        <begin position="269"/>
        <end position="467"/>
    </location>
</feature>
<reference evidence="3 4" key="1">
    <citation type="submission" date="2024-01" db="EMBL/GenBank/DDBJ databases">
        <title>The genomes of 5 underutilized Papilionoideae crops provide insights into root nodulation and disease resistanc.</title>
        <authorList>
            <person name="Yuan L."/>
        </authorList>
    </citation>
    <scope>NUCLEOTIDE SEQUENCE [LARGE SCALE GENOMIC DNA]</scope>
    <source>
        <strain evidence="3">ZHUSHIDOU_FW_LH</strain>
        <tissue evidence="3">Leaf</tissue>
    </source>
</reference>